<proteinExistence type="predicted"/>
<comment type="caution">
    <text evidence="1">The sequence shown here is derived from an EMBL/GenBank/DDBJ whole genome shotgun (WGS) entry which is preliminary data.</text>
</comment>
<evidence type="ECO:0000313" key="2">
    <source>
        <dbReference type="Proteomes" id="UP000298493"/>
    </source>
</evidence>
<gene>
    <name evidence="1" type="ORF">E6O75_ATG02318</name>
</gene>
<accession>A0A4Z1PM43</accession>
<name>A0A4Z1PM43_9PEZI</name>
<organism evidence="1 2">
    <name type="scientific">Venturia nashicola</name>
    <dbReference type="NCBI Taxonomy" id="86259"/>
    <lineage>
        <taxon>Eukaryota</taxon>
        <taxon>Fungi</taxon>
        <taxon>Dikarya</taxon>
        <taxon>Ascomycota</taxon>
        <taxon>Pezizomycotina</taxon>
        <taxon>Dothideomycetes</taxon>
        <taxon>Pleosporomycetidae</taxon>
        <taxon>Venturiales</taxon>
        <taxon>Venturiaceae</taxon>
        <taxon>Venturia</taxon>
    </lineage>
</organism>
<keyword evidence="2" id="KW-1185">Reference proteome</keyword>
<sequence>MQPSGTSYWYRIDHRPTINLVRPQYYGPRTAIGSTAITSKHVRDGSFFGFQTWEPAMDFRHGNLLWISDTGTCYGFQTREPAMDFRHGNLLWISDTGTCYGFQTWEPAMDFRHGNLLAKSRRFYPGIAFFMAHDNSFITTAW</sequence>
<protein>
    <submittedName>
        <fullName evidence="1">Uncharacterized protein</fullName>
    </submittedName>
</protein>
<reference evidence="1 2" key="1">
    <citation type="submission" date="2019-04" db="EMBL/GenBank/DDBJ databases">
        <title>High contiguity whole genome sequence and gene annotation resource for two Venturia nashicola isolates.</title>
        <authorList>
            <person name="Prokchorchik M."/>
            <person name="Won K."/>
            <person name="Lee Y."/>
            <person name="Choi E.D."/>
            <person name="Segonzac C."/>
            <person name="Sohn K.H."/>
        </authorList>
    </citation>
    <scope>NUCLEOTIDE SEQUENCE [LARGE SCALE GENOMIC DNA]</scope>
    <source>
        <strain evidence="1 2">PRI2</strain>
    </source>
</reference>
<dbReference type="AlphaFoldDB" id="A0A4Z1PM43"/>
<dbReference type="Proteomes" id="UP000298493">
    <property type="component" value="Unassembled WGS sequence"/>
</dbReference>
<dbReference type="EMBL" id="SNSC02000007">
    <property type="protein sequence ID" value="TID23144.1"/>
    <property type="molecule type" value="Genomic_DNA"/>
</dbReference>
<evidence type="ECO:0000313" key="1">
    <source>
        <dbReference type="EMBL" id="TID23144.1"/>
    </source>
</evidence>